<feature type="domain" description="SMP-30/Gluconolactonase/LRE-like region" evidence="4">
    <location>
        <begin position="21"/>
        <end position="264"/>
    </location>
</feature>
<dbReference type="InterPro" id="IPR013658">
    <property type="entry name" value="SGL"/>
</dbReference>
<dbReference type="SUPFAM" id="SSF63829">
    <property type="entry name" value="Calcium-dependent phosphotriesterase"/>
    <property type="match status" value="1"/>
</dbReference>
<keyword evidence="6" id="KW-1185">Reference proteome</keyword>
<dbReference type="PRINTS" id="PR01790">
    <property type="entry name" value="SMP30FAMILY"/>
</dbReference>
<dbReference type="Pfam" id="PF08450">
    <property type="entry name" value="SGL"/>
    <property type="match status" value="1"/>
</dbReference>
<dbReference type="RefSeq" id="WP_111068440.1">
    <property type="nucleotide sequence ID" value="NZ_CP029830.1"/>
</dbReference>
<geneLocation type="plasmid" evidence="5 6">
    <name>unnamed1</name>
</geneLocation>
<feature type="binding site" evidence="3">
    <location>
        <position position="106"/>
    </location>
    <ligand>
        <name>substrate</name>
    </ligand>
</feature>
<reference evidence="5 6" key="1">
    <citation type="submission" date="2018-06" db="EMBL/GenBank/DDBJ databases">
        <title>Complete genome sequencing of Azospirillum sp. M2T2B2.</title>
        <authorList>
            <person name="Heo J."/>
            <person name="Kim S.-J."/>
            <person name="Kwon S.-W."/>
            <person name="Anandham R."/>
        </authorList>
    </citation>
    <scope>NUCLEOTIDE SEQUENCE [LARGE SCALE GENOMIC DNA]</scope>
    <source>
        <strain evidence="5 6">M2T2B2</strain>
        <plasmid evidence="5 6">unnamed1</plasmid>
    </source>
</reference>
<proteinExistence type="inferred from homology"/>
<dbReference type="EMBL" id="CP029830">
    <property type="protein sequence ID" value="AWU95685.1"/>
    <property type="molecule type" value="Genomic_DNA"/>
</dbReference>
<dbReference type="InterPro" id="IPR005511">
    <property type="entry name" value="SMP-30"/>
</dbReference>
<dbReference type="GO" id="GO:0004341">
    <property type="term" value="F:gluconolactonase activity"/>
    <property type="evidence" value="ECO:0007669"/>
    <property type="project" value="TreeGrafter"/>
</dbReference>
<comment type="similarity">
    <text evidence="1">Belongs to the SMP-30/CGR1 family.</text>
</comment>
<dbReference type="InterPro" id="IPR011042">
    <property type="entry name" value="6-blade_b-propeller_TolB-like"/>
</dbReference>
<feature type="active site" description="Proton donor/acceptor" evidence="2">
    <location>
        <position position="206"/>
    </location>
</feature>
<dbReference type="AlphaFoldDB" id="A0A2U9S7Z6"/>
<organism evidence="5 6">
    <name type="scientific">Azospirillum ramasamyi</name>
    <dbReference type="NCBI Taxonomy" id="682998"/>
    <lineage>
        <taxon>Bacteria</taxon>
        <taxon>Pseudomonadati</taxon>
        <taxon>Pseudomonadota</taxon>
        <taxon>Alphaproteobacteria</taxon>
        <taxon>Rhodospirillales</taxon>
        <taxon>Azospirillaceae</taxon>
        <taxon>Azospirillum</taxon>
    </lineage>
</organism>
<dbReference type="KEGG" id="azm:DM194_15445"/>
<feature type="binding site" evidence="3">
    <location>
        <position position="206"/>
    </location>
    <ligand>
        <name>a divalent metal cation</name>
        <dbReference type="ChEBI" id="CHEBI:60240"/>
    </ligand>
</feature>
<evidence type="ECO:0000313" key="5">
    <source>
        <dbReference type="EMBL" id="AWU95685.1"/>
    </source>
</evidence>
<evidence type="ECO:0000313" key="6">
    <source>
        <dbReference type="Proteomes" id="UP000249605"/>
    </source>
</evidence>
<keyword evidence="5" id="KW-0614">Plasmid</keyword>
<dbReference type="PANTHER" id="PTHR10907:SF47">
    <property type="entry name" value="REGUCALCIN"/>
    <property type="match status" value="1"/>
</dbReference>
<keyword evidence="3" id="KW-0862">Zinc</keyword>
<gene>
    <name evidence="5" type="ORF">DM194_15445</name>
</gene>
<evidence type="ECO:0000256" key="3">
    <source>
        <dbReference type="PIRSR" id="PIRSR605511-2"/>
    </source>
</evidence>
<dbReference type="Gene3D" id="2.120.10.30">
    <property type="entry name" value="TolB, C-terminal domain"/>
    <property type="match status" value="1"/>
</dbReference>
<accession>A0A2U9S7Z6</accession>
<feature type="binding site" evidence="3">
    <location>
        <position position="23"/>
    </location>
    <ligand>
        <name>a divalent metal cation</name>
        <dbReference type="ChEBI" id="CHEBI:60240"/>
    </ligand>
</feature>
<protein>
    <submittedName>
        <fullName evidence="5">SMP-30/gluconolactonase/LRE family protein</fullName>
    </submittedName>
</protein>
<feature type="binding site" evidence="3">
    <location>
        <position position="153"/>
    </location>
    <ligand>
        <name>a divalent metal cation</name>
        <dbReference type="ChEBI" id="CHEBI:60240"/>
    </ligand>
</feature>
<feature type="binding site" evidence="3">
    <location>
        <position position="108"/>
    </location>
    <ligand>
        <name>substrate</name>
    </ligand>
</feature>
<evidence type="ECO:0000259" key="4">
    <source>
        <dbReference type="Pfam" id="PF08450"/>
    </source>
</evidence>
<evidence type="ECO:0000256" key="1">
    <source>
        <dbReference type="ARBA" id="ARBA00008853"/>
    </source>
</evidence>
<name>A0A2U9S7Z6_9PROT</name>
<dbReference type="PANTHER" id="PTHR10907">
    <property type="entry name" value="REGUCALCIN"/>
    <property type="match status" value="1"/>
</dbReference>
<keyword evidence="3" id="KW-0479">Metal-binding</keyword>
<dbReference type="GO" id="GO:0019853">
    <property type="term" value="P:L-ascorbic acid biosynthetic process"/>
    <property type="evidence" value="ECO:0007669"/>
    <property type="project" value="TreeGrafter"/>
</dbReference>
<dbReference type="GO" id="GO:0005509">
    <property type="term" value="F:calcium ion binding"/>
    <property type="evidence" value="ECO:0007669"/>
    <property type="project" value="TreeGrafter"/>
</dbReference>
<evidence type="ECO:0000256" key="2">
    <source>
        <dbReference type="PIRSR" id="PIRSR605511-1"/>
    </source>
</evidence>
<dbReference type="OrthoDB" id="2633250at2"/>
<comment type="cofactor">
    <cofactor evidence="3">
        <name>Zn(2+)</name>
        <dbReference type="ChEBI" id="CHEBI:29105"/>
    </cofactor>
    <text evidence="3">Binds 1 divalent metal cation per subunit.</text>
</comment>
<dbReference type="Proteomes" id="UP000249605">
    <property type="component" value="Plasmid unnamed1"/>
</dbReference>
<sequence>MTAGPAFTPGFTCVLDARARLGEGPVWSVEEQALYWVDIKGRALNRFDPATGANRAMLLPEEIGCVAPRKGGGFIAGLRSGLWQLDGEGGLVACLAANPEDQGASRFNDGKTDPAGRYLAGTLDEPKAGGKAHLYRYDRRGLAVLAGGLLTSNGLAFSPDGWTLYHSDTPTFTVHRYRYDPATGAVSGREVFFRLEPKDGDRGRPDGAAVDADGCYWSALYEGGRVARFSPDGALLSEHPVPARCPTMVAFGGPDLRTLYVTTASAGRPADELERLPQSGGLFAMTVDVPGLPVPPFDPEA</sequence>